<dbReference type="InterPro" id="IPR051785">
    <property type="entry name" value="MMCE/EMCE_epimerase"/>
</dbReference>
<dbReference type="EMBL" id="NGIR01000018">
    <property type="protein sequence ID" value="OTU29108.1"/>
    <property type="molecule type" value="Genomic_DNA"/>
</dbReference>
<dbReference type="PROSITE" id="PS51819">
    <property type="entry name" value="VOC"/>
    <property type="match status" value="1"/>
</dbReference>
<dbReference type="Proteomes" id="UP000195162">
    <property type="component" value="Unassembled WGS sequence"/>
</dbReference>
<dbReference type="GO" id="GO:0051213">
    <property type="term" value="F:dioxygenase activity"/>
    <property type="evidence" value="ECO:0007669"/>
    <property type="project" value="UniProtKB-KW"/>
</dbReference>
<reference evidence="2 3" key="1">
    <citation type="submission" date="2017-05" db="EMBL/GenBank/DDBJ databases">
        <authorList>
            <person name="Song R."/>
            <person name="Chenine A.L."/>
            <person name="Ruprecht R.M."/>
        </authorList>
    </citation>
    <scope>NUCLEOTIDE SEQUENCE [LARGE SCALE GENOMIC DNA]</scope>
    <source>
        <strain evidence="2 3">ARLG1955</strain>
    </source>
</reference>
<comment type="caution">
    <text evidence="2">The sequence shown here is derived from an EMBL/GenBank/DDBJ whole genome shotgun (WGS) entry which is preliminary data.</text>
</comment>
<dbReference type="InterPro" id="IPR037523">
    <property type="entry name" value="VOC_core"/>
</dbReference>
<evidence type="ECO:0000313" key="3">
    <source>
        <dbReference type="Proteomes" id="UP000195162"/>
    </source>
</evidence>
<dbReference type="PANTHER" id="PTHR43048:SF3">
    <property type="entry name" value="METHYLMALONYL-COA EPIMERASE, MITOCHONDRIAL"/>
    <property type="match status" value="1"/>
</dbReference>
<sequence length="147" mass="16790">MSKDVFAWKPHHGGISVADLDESIAWYCDYLGFELEKKQFIEQIPAQIAFIQRGDFRIELFELPNAKPLPDERRMPNLDVQTHGHKHLCFAVQDAKQAFAELREKNADILFEAVIGGTAMGFLRDNTGNLIELIEYPDLWNNEGTAK</sequence>
<dbReference type="SUPFAM" id="SSF54593">
    <property type="entry name" value="Glyoxalase/Bleomycin resistance protein/Dihydroxybiphenyl dioxygenase"/>
    <property type="match status" value="1"/>
</dbReference>
<protein>
    <submittedName>
        <fullName evidence="2">Glyoxalase/bleomycin resistance/dioxygenase family protein</fullName>
    </submittedName>
</protein>
<dbReference type="RefSeq" id="WP_032053252.1">
    <property type="nucleotide sequence ID" value="NZ_CAYSYS010000016.1"/>
</dbReference>
<dbReference type="Gene3D" id="3.10.180.10">
    <property type="entry name" value="2,3-Dihydroxybiphenyl 1,2-Dioxygenase, domain 1"/>
    <property type="match status" value="1"/>
</dbReference>
<dbReference type="GO" id="GO:0004493">
    <property type="term" value="F:methylmalonyl-CoA epimerase activity"/>
    <property type="evidence" value="ECO:0007669"/>
    <property type="project" value="TreeGrafter"/>
</dbReference>
<keyword evidence="2" id="KW-0223">Dioxygenase</keyword>
<gene>
    <name evidence="2" type="ORF">CAT59_05790</name>
</gene>
<dbReference type="GO" id="GO:0046872">
    <property type="term" value="F:metal ion binding"/>
    <property type="evidence" value="ECO:0007669"/>
    <property type="project" value="UniProtKB-KW"/>
</dbReference>
<organism evidence="2 3">
    <name type="scientific">Acinetobacter pittii</name>
    <name type="common">Acinetobacter genomosp. 3</name>
    <dbReference type="NCBI Taxonomy" id="48296"/>
    <lineage>
        <taxon>Bacteria</taxon>
        <taxon>Pseudomonadati</taxon>
        <taxon>Pseudomonadota</taxon>
        <taxon>Gammaproteobacteria</taxon>
        <taxon>Moraxellales</taxon>
        <taxon>Moraxellaceae</taxon>
        <taxon>Acinetobacter</taxon>
        <taxon>Acinetobacter calcoaceticus/baumannii complex</taxon>
    </lineage>
</organism>
<evidence type="ECO:0000313" key="2">
    <source>
        <dbReference type="EMBL" id="OTU29108.1"/>
    </source>
</evidence>
<dbReference type="AlphaFoldDB" id="A0A0R0RRM3"/>
<evidence type="ECO:0000256" key="1">
    <source>
        <dbReference type="ARBA" id="ARBA00022723"/>
    </source>
</evidence>
<name>A0A0R0RRM3_ACIPI</name>
<dbReference type="InterPro" id="IPR004360">
    <property type="entry name" value="Glyas_Fos-R_dOase_dom"/>
</dbReference>
<accession>A0A0R0RRM3</accession>
<dbReference type="GO" id="GO:0046491">
    <property type="term" value="P:L-methylmalonyl-CoA metabolic process"/>
    <property type="evidence" value="ECO:0007669"/>
    <property type="project" value="TreeGrafter"/>
</dbReference>
<keyword evidence="2" id="KW-0560">Oxidoreductase</keyword>
<proteinExistence type="predicted"/>
<dbReference type="Pfam" id="PF00903">
    <property type="entry name" value="Glyoxalase"/>
    <property type="match status" value="1"/>
</dbReference>
<dbReference type="PANTHER" id="PTHR43048">
    <property type="entry name" value="METHYLMALONYL-COA EPIMERASE"/>
    <property type="match status" value="1"/>
</dbReference>
<keyword evidence="1" id="KW-0479">Metal-binding</keyword>
<dbReference type="InterPro" id="IPR029068">
    <property type="entry name" value="Glyas_Bleomycin-R_OHBP_Dase"/>
</dbReference>